<keyword evidence="3" id="KW-1185">Reference proteome</keyword>
<gene>
    <name evidence="2" type="ORF">O6P43_035927</name>
</gene>
<dbReference type="KEGG" id="qsa:O6P43_035927"/>
<feature type="region of interest" description="Disordered" evidence="1">
    <location>
        <begin position="164"/>
        <end position="186"/>
    </location>
</feature>
<reference evidence="2" key="1">
    <citation type="journal article" date="2023" name="Science">
        <title>Elucidation of the pathway for biosynthesis of saponin adjuvants from the soapbark tree.</title>
        <authorList>
            <person name="Reed J."/>
            <person name="Orme A."/>
            <person name="El-Demerdash A."/>
            <person name="Owen C."/>
            <person name="Martin L.B.B."/>
            <person name="Misra R.C."/>
            <person name="Kikuchi S."/>
            <person name="Rejzek M."/>
            <person name="Martin A.C."/>
            <person name="Harkess A."/>
            <person name="Leebens-Mack J."/>
            <person name="Louveau T."/>
            <person name="Stephenson M.J."/>
            <person name="Osbourn A."/>
        </authorList>
    </citation>
    <scope>NUCLEOTIDE SEQUENCE</scope>
    <source>
        <strain evidence="2">S10</strain>
    </source>
</reference>
<dbReference type="PANTHER" id="PTHR33220">
    <property type="entry name" value="BNAA09G04420D PROTEIN"/>
    <property type="match status" value="1"/>
</dbReference>
<evidence type="ECO:0000313" key="2">
    <source>
        <dbReference type="EMBL" id="KAJ7941022.1"/>
    </source>
</evidence>
<feature type="region of interest" description="Disordered" evidence="1">
    <location>
        <begin position="1"/>
        <end position="65"/>
    </location>
</feature>
<dbReference type="EMBL" id="JARAOO010000495">
    <property type="protein sequence ID" value="KAJ7941022.1"/>
    <property type="molecule type" value="Genomic_DNA"/>
</dbReference>
<accession>A0AAD7P3N3</accession>
<dbReference type="Proteomes" id="UP001163823">
    <property type="component" value="Unassembled WGS sequence"/>
</dbReference>
<comment type="caution">
    <text evidence="2">The sequence shown here is derived from an EMBL/GenBank/DDBJ whole genome shotgun (WGS) entry which is preliminary data.</text>
</comment>
<evidence type="ECO:0000256" key="1">
    <source>
        <dbReference type="SAM" id="MobiDB-lite"/>
    </source>
</evidence>
<proteinExistence type="predicted"/>
<protein>
    <submittedName>
        <fullName evidence="2">Regulator of rDNA transcription protein 15</fullName>
    </submittedName>
</protein>
<organism evidence="2 3">
    <name type="scientific">Quillaja saponaria</name>
    <name type="common">Soap bark tree</name>
    <dbReference type="NCBI Taxonomy" id="32244"/>
    <lineage>
        <taxon>Eukaryota</taxon>
        <taxon>Viridiplantae</taxon>
        <taxon>Streptophyta</taxon>
        <taxon>Embryophyta</taxon>
        <taxon>Tracheophyta</taxon>
        <taxon>Spermatophyta</taxon>
        <taxon>Magnoliopsida</taxon>
        <taxon>eudicotyledons</taxon>
        <taxon>Gunneridae</taxon>
        <taxon>Pentapetalae</taxon>
        <taxon>rosids</taxon>
        <taxon>fabids</taxon>
        <taxon>Fabales</taxon>
        <taxon>Quillajaceae</taxon>
        <taxon>Quillaja</taxon>
    </lineage>
</organism>
<name>A0AAD7P3N3_QUISA</name>
<evidence type="ECO:0000313" key="3">
    <source>
        <dbReference type="Proteomes" id="UP001163823"/>
    </source>
</evidence>
<sequence length="325" mass="34697">MNRKPGYGAQLRANLDPTKGVGRLRQQDGGHGSRNPLRRGRGGRCKTQGASPGGAAVGADLGGSSKYSNENFEGRRGERFHVNGTCTWGVRRRRRGPREELSFLFNSLPTLESVKPEVGSSGWKSTARRAVSDAPPAALENPEDRVPPTPVLLITASGLQGGTASGRWNNVGKGSRQNGSVTSGKGLALRAGHGGGPSSPNRRLSVDCSSCFPRRERVAACRPGDGLGNGPFGVSSPGVEQSAQNCALNVKVKKFNQARVNGGSNYDSLKGSQMPRHLISDAHEWINEIPTVPVYYPAKPQPRERAWQNPRGKKTLLSFDSSPTL</sequence>
<dbReference type="PANTHER" id="PTHR33220:SF5">
    <property type="entry name" value="RRNA INTRON-ENCODED HOMING ENDONUCLEASE"/>
    <property type="match status" value="1"/>
</dbReference>
<dbReference type="AlphaFoldDB" id="A0AAD7P3N3"/>
<feature type="region of interest" description="Disordered" evidence="1">
    <location>
        <begin position="302"/>
        <end position="325"/>
    </location>
</feature>